<keyword evidence="1" id="KW-0802">TPR repeat</keyword>
<proteinExistence type="predicted"/>
<evidence type="ECO:0000313" key="2">
    <source>
        <dbReference type="EMBL" id="MBS2213158.1"/>
    </source>
</evidence>
<dbReference type="Proteomes" id="UP000721861">
    <property type="component" value="Unassembled WGS sequence"/>
</dbReference>
<comment type="caution">
    <text evidence="2">The sequence shown here is derived from an EMBL/GenBank/DDBJ whole genome shotgun (WGS) entry which is preliminary data.</text>
</comment>
<sequence>MRYIVLVLMMGFFSVKAQQSEPEKFIRQGQALFGHELYQDAINKYKQAIAFDKKCVEAHYELAYTYLAIKDYDEALFYSRNVLGEKSDYWLDALLIYCAVLNNKGNAKGAIREYNKALKKYPDEYLLYYNIAESYQRINEGEKAEDALLKALRLNNNHIPSHLLLSSIMKYRGEVLKSMLPLYYCLLIEVDEQNKVVLLDDLQVRWHVAMVQKPAFAAPVSKHARVSGLKVAESKLNAIAREVVVNNPDEPYTLINQTLALFSMLNEEQTGEMDFFDIQYVDFFKQLYVAGHAQSYAYFICNAKYSTEVLLWLSDNQSQFSAFINWMELQQ</sequence>
<dbReference type="Pfam" id="PF13432">
    <property type="entry name" value="TPR_16"/>
    <property type="match status" value="2"/>
</dbReference>
<feature type="repeat" description="TPR" evidence="1">
    <location>
        <begin position="125"/>
        <end position="158"/>
    </location>
</feature>
<organism evidence="2 3">
    <name type="scientific">Carboxylicivirga mesophila</name>
    <dbReference type="NCBI Taxonomy" id="1166478"/>
    <lineage>
        <taxon>Bacteria</taxon>
        <taxon>Pseudomonadati</taxon>
        <taxon>Bacteroidota</taxon>
        <taxon>Bacteroidia</taxon>
        <taxon>Marinilabiliales</taxon>
        <taxon>Marinilabiliaceae</taxon>
        <taxon>Carboxylicivirga</taxon>
    </lineage>
</organism>
<evidence type="ECO:0000256" key="1">
    <source>
        <dbReference type="PROSITE-ProRule" id="PRU00339"/>
    </source>
</evidence>
<name>A0ABS5KFC0_9BACT</name>
<dbReference type="RefSeq" id="WP_212230170.1">
    <property type="nucleotide sequence ID" value="NZ_JAGUCN010000022.1"/>
</dbReference>
<dbReference type="SMART" id="SM00028">
    <property type="entry name" value="TPR"/>
    <property type="match status" value="3"/>
</dbReference>
<evidence type="ECO:0000313" key="3">
    <source>
        <dbReference type="Proteomes" id="UP000721861"/>
    </source>
</evidence>
<reference evidence="2 3" key="1">
    <citation type="journal article" date="2014" name="Int. J. Syst. Evol. Microbiol.">
        <title>Carboxylicivirga gen. nov. in the family Marinilabiliaceae with two novel species, Carboxylicivirga mesophila sp. nov. and Carboxylicivirga taeanensis sp. nov., and reclassification of Cytophaga fermentans as Saccharicrinis fermentans gen. nov., comb. nov.</title>
        <authorList>
            <person name="Yang S.H."/>
            <person name="Seo H.S."/>
            <person name="Woo J.H."/>
            <person name="Oh H.M."/>
            <person name="Jang H."/>
            <person name="Lee J.H."/>
            <person name="Kim S.J."/>
            <person name="Kwon K.K."/>
        </authorList>
    </citation>
    <scope>NUCLEOTIDE SEQUENCE [LARGE SCALE GENOMIC DNA]</scope>
    <source>
        <strain evidence="2 3">JCM 18290</strain>
    </source>
</reference>
<dbReference type="PANTHER" id="PTHR12558">
    <property type="entry name" value="CELL DIVISION CYCLE 16,23,27"/>
    <property type="match status" value="1"/>
</dbReference>
<accession>A0ABS5KFC0</accession>
<dbReference type="PROSITE" id="PS50005">
    <property type="entry name" value="TPR"/>
    <property type="match status" value="1"/>
</dbReference>
<keyword evidence="3" id="KW-1185">Reference proteome</keyword>
<gene>
    <name evidence="2" type="ORF">KEM09_17205</name>
</gene>
<protein>
    <submittedName>
        <fullName evidence="2">Tetratricopeptide repeat protein</fullName>
    </submittedName>
</protein>
<dbReference type="PANTHER" id="PTHR12558:SF13">
    <property type="entry name" value="CELL DIVISION CYCLE PROTEIN 27 HOMOLOG"/>
    <property type="match status" value="1"/>
</dbReference>
<dbReference type="SUPFAM" id="SSF48452">
    <property type="entry name" value="TPR-like"/>
    <property type="match status" value="1"/>
</dbReference>
<dbReference type="InterPro" id="IPR019734">
    <property type="entry name" value="TPR_rpt"/>
</dbReference>
<dbReference type="InterPro" id="IPR011990">
    <property type="entry name" value="TPR-like_helical_dom_sf"/>
</dbReference>
<dbReference type="Gene3D" id="1.25.40.10">
    <property type="entry name" value="Tetratricopeptide repeat domain"/>
    <property type="match status" value="2"/>
</dbReference>
<dbReference type="EMBL" id="JAGUCN010000022">
    <property type="protein sequence ID" value="MBS2213158.1"/>
    <property type="molecule type" value="Genomic_DNA"/>
</dbReference>